<gene>
    <name evidence="1" type="ORF">TCIL3000_10_3910</name>
</gene>
<dbReference type="GO" id="GO:0005198">
    <property type="term" value="F:structural molecule activity"/>
    <property type="evidence" value="ECO:0007669"/>
    <property type="project" value="TreeGrafter"/>
</dbReference>
<dbReference type="EMBL" id="HE575323">
    <property type="protein sequence ID" value="CCC93628.1"/>
    <property type="molecule type" value="Genomic_DNA"/>
</dbReference>
<dbReference type="InterPro" id="IPR008570">
    <property type="entry name" value="ESCRT-II_cplx_Vps25-sub"/>
</dbReference>
<evidence type="ECO:0008006" key="2">
    <source>
        <dbReference type="Google" id="ProtNLM"/>
    </source>
</evidence>
<dbReference type="GO" id="GO:0043328">
    <property type="term" value="P:protein transport to vacuole involved in ubiquitin-dependent protein catabolic process via the multivesicular body sorting pathway"/>
    <property type="evidence" value="ECO:0007669"/>
    <property type="project" value="TreeGrafter"/>
</dbReference>
<dbReference type="FunFam" id="1.10.10.570:FF:000008">
    <property type="entry name" value="Putative dolicholphosphate-mannose synthase"/>
    <property type="match status" value="1"/>
</dbReference>
<dbReference type="PANTHER" id="PTHR13149">
    <property type="entry name" value="VACUOLAR PROTEIN SORTING-ASSOCIATED PROTEIN VPS25"/>
    <property type="match status" value="1"/>
</dbReference>
<dbReference type="SUPFAM" id="SSF46785">
    <property type="entry name" value="Winged helix' DNA-binding domain"/>
    <property type="match status" value="1"/>
</dbReference>
<dbReference type="Pfam" id="PF05871">
    <property type="entry name" value="ESCRT-II"/>
    <property type="match status" value="1"/>
</dbReference>
<protein>
    <recommendedName>
        <fullName evidence="2">Dolicholphosphate-mannose synthase</fullName>
    </recommendedName>
</protein>
<name>G0UW62_TRYCI</name>
<organism evidence="1">
    <name type="scientific">Trypanosoma congolense (strain IL3000)</name>
    <dbReference type="NCBI Taxonomy" id="1068625"/>
    <lineage>
        <taxon>Eukaryota</taxon>
        <taxon>Discoba</taxon>
        <taxon>Euglenozoa</taxon>
        <taxon>Kinetoplastea</taxon>
        <taxon>Metakinetoplastina</taxon>
        <taxon>Trypanosomatida</taxon>
        <taxon>Trypanosomatidae</taxon>
        <taxon>Trypanosoma</taxon>
        <taxon>Nannomonas</taxon>
    </lineage>
</organism>
<dbReference type="AlphaFoldDB" id="G0UW62"/>
<dbReference type="PANTHER" id="PTHR13149:SF0">
    <property type="entry name" value="VACUOLAR PROTEIN-SORTING-ASSOCIATED PROTEIN 25"/>
    <property type="match status" value="1"/>
</dbReference>
<dbReference type="Gene3D" id="1.10.10.570">
    <property type="entry name" value="Winged helix' DNA-binding domain. Chain C. Domain 1"/>
    <property type="match status" value="1"/>
</dbReference>
<sequence length="301" mass="33455">MPISVPLLLLAMLWLLPPQLLHNFLSFFLLLVHFIYRAPNFPWTSEAASTRGGRGVTQSRSLALAPMAKEPSHWDFFKLPPFFTLQPAPAALERQLMLWGNLVMDHAASHAPNTRSDACPFLRLYSCTSSLFRNDSINRRLSSEHAKKVLSSLAVQRPEHCVLTGNDDNEEDVSLLVSTNKGGLKELEQSLLEWILERGVGTTVAHLSQKGVVMTFNELVDGHCLAYKCESSGLVRRLSQDVVPIEDVGVLSHEQAVRCFLHTLSVRPISHQGLFSVTLFNLDGSNRRPYEGVKFGGAAAR</sequence>
<accession>G0UW62</accession>
<reference evidence="1" key="1">
    <citation type="journal article" date="2012" name="Proc. Natl. Acad. Sci. U.S.A.">
        <title>Antigenic diversity is generated by distinct evolutionary mechanisms in African trypanosome species.</title>
        <authorList>
            <person name="Jackson A.P."/>
            <person name="Berry A."/>
            <person name="Aslett M."/>
            <person name="Allison H.C."/>
            <person name="Burton P."/>
            <person name="Vavrova-Anderson J."/>
            <person name="Brown R."/>
            <person name="Browne H."/>
            <person name="Corton N."/>
            <person name="Hauser H."/>
            <person name="Gamble J."/>
            <person name="Gilderthorp R."/>
            <person name="Marcello L."/>
            <person name="McQuillan J."/>
            <person name="Otto T.D."/>
            <person name="Quail M.A."/>
            <person name="Sanders M.J."/>
            <person name="van Tonder A."/>
            <person name="Ginger M.L."/>
            <person name="Field M.C."/>
            <person name="Barry J.D."/>
            <person name="Hertz-Fowler C."/>
            <person name="Berriman M."/>
        </authorList>
    </citation>
    <scope>NUCLEOTIDE SEQUENCE</scope>
    <source>
        <strain evidence="1">IL3000</strain>
    </source>
</reference>
<evidence type="ECO:0000313" key="1">
    <source>
        <dbReference type="EMBL" id="CCC93628.1"/>
    </source>
</evidence>
<dbReference type="VEuPathDB" id="TriTrypDB:TcIL3000_10_3910"/>
<dbReference type="InterPro" id="IPR014041">
    <property type="entry name" value="ESCRT-II_cplx_Vps25-sub_N"/>
</dbReference>
<proteinExistence type="predicted"/>
<dbReference type="GO" id="GO:0000814">
    <property type="term" value="C:ESCRT II complex"/>
    <property type="evidence" value="ECO:0007669"/>
    <property type="project" value="InterPro"/>
</dbReference>
<dbReference type="GO" id="GO:0042803">
    <property type="term" value="F:protein homodimerization activity"/>
    <property type="evidence" value="ECO:0007669"/>
    <property type="project" value="TreeGrafter"/>
</dbReference>
<dbReference type="InterPro" id="IPR036390">
    <property type="entry name" value="WH_DNA-bd_sf"/>
</dbReference>